<dbReference type="EMBL" id="JAIXMP010000023">
    <property type="protein sequence ID" value="KAI9255265.1"/>
    <property type="molecule type" value="Genomic_DNA"/>
</dbReference>
<dbReference type="Proteomes" id="UP001209540">
    <property type="component" value="Unassembled WGS sequence"/>
</dbReference>
<proteinExistence type="predicted"/>
<evidence type="ECO:0000313" key="2">
    <source>
        <dbReference type="Proteomes" id="UP001209540"/>
    </source>
</evidence>
<sequence length="236" mass="26207">MCSFGSSNNEGVVASFFTKTAKDGVLTNNPKSAESTAVHVHGHRGLGRGDHYVQEGYYAGYHYGCYGQGGHYGYDGDSNKLSFVGSNNEGVAAEGILTYNDKTAKSPVVNVNECCGWSHPDDRDYTYVGDNNNEGIIILTNVAKDGVFANNPEYATSTNVMNALLTVVVKAFIQELMLITNAIKDDILTNNPETDYSDIVHEHDRRWIMMVVYKLNKKWYPNCISISKFYRNSERV</sequence>
<comment type="caution">
    <text evidence="1">The sequence shown here is derived from an EMBL/GenBank/DDBJ whole genome shotgun (WGS) entry which is preliminary data.</text>
</comment>
<organism evidence="1 2">
    <name type="scientific">Phascolomyces articulosus</name>
    <dbReference type="NCBI Taxonomy" id="60185"/>
    <lineage>
        <taxon>Eukaryota</taxon>
        <taxon>Fungi</taxon>
        <taxon>Fungi incertae sedis</taxon>
        <taxon>Mucoromycota</taxon>
        <taxon>Mucoromycotina</taxon>
        <taxon>Mucoromycetes</taxon>
        <taxon>Mucorales</taxon>
        <taxon>Lichtheimiaceae</taxon>
        <taxon>Phascolomyces</taxon>
    </lineage>
</organism>
<dbReference type="AlphaFoldDB" id="A0AAD5JV71"/>
<reference evidence="1" key="1">
    <citation type="journal article" date="2022" name="IScience">
        <title>Evolution of zygomycete secretomes and the origins of terrestrial fungal ecologies.</title>
        <authorList>
            <person name="Chang Y."/>
            <person name="Wang Y."/>
            <person name="Mondo S."/>
            <person name="Ahrendt S."/>
            <person name="Andreopoulos W."/>
            <person name="Barry K."/>
            <person name="Beard J."/>
            <person name="Benny G.L."/>
            <person name="Blankenship S."/>
            <person name="Bonito G."/>
            <person name="Cuomo C."/>
            <person name="Desiro A."/>
            <person name="Gervers K.A."/>
            <person name="Hundley H."/>
            <person name="Kuo A."/>
            <person name="LaButti K."/>
            <person name="Lang B.F."/>
            <person name="Lipzen A."/>
            <person name="O'Donnell K."/>
            <person name="Pangilinan J."/>
            <person name="Reynolds N."/>
            <person name="Sandor L."/>
            <person name="Smith M.E."/>
            <person name="Tsang A."/>
            <person name="Grigoriev I.V."/>
            <person name="Stajich J.E."/>
            <person name="Spatafora J.W."/>
        </authorList>
    </citation>
    <scope>NUCLEOTIDE SEQUENCE</scope>
    <source>
        <strain evidence="1">RSA 2281</strain>
    </source>
</reference>
<accession>A0AAD5JV71</accession>
<name>A0AAD5JV71_9FUNG</name>
<evidence type="ECO:0000313" key="1">
    <source>
        <dbReference type="EMBL" id="KAI9255265.1"/>
    </source>
</evidence>
<reference evidence="1" key="2">
    <citation type="submission" date="2023-02" db="EMBL/GenBank/DDBJ databases">
        <authorList>
            <consortium name="DOE Joint Genome Institute"/>
            <person name="Mondo S.J."/>
            <person name="Chang Y."/>
            <person name="Wang Y."/>
            <person name="Ahrendt S."/>
            <person name="Andreopoulos W."/>
            <person name="Barry K."/>
            <person name="Beard J."/>
            <person name="Benny G.L."/>
            <person name="Blankenship S."/>
            <person name="Bonito G."/>
            <person name="Cuomo C."/>
            <person name="Desiro A."/>
            <person name="Gervers K.A."/>
            <person name="Hundley H."/>
            <person name="Kuo A."/>
            <person name="LaButti K."/>
            <person name="Lang B.F."/>
            <person name="Lipzen A."/>
            <person name="O'Donnell K."/>
            <person name="Pangilinan J."/>
            <person name="Reynolds N."/>
            <person name="Sandor L."/>
            <person name="Smith M.W."/>
            <person name="Tsang A."/>
            <person name="Grigoriev I.V."/>
            <person name="Stajich J.E."/>
            <person name="Spatafora J.W."/>
        </authorList>
    </citation>
    <scope>NUCLEOTIDE SEQUENCE</scope>
    <source>
        <strain evidence="1">RSA 2281</strain>
    </source>
</reference>
<keyword evidence="2" id="KW-1185">Reference proteome</keyword>
<gene>
    <name evidence="1" type="ORF">BDA99DRAFT_540176</name>
</gene>
<protein>
    <submittedName>
        <fullName evidence="1">Uncharacterized protein</fullName>
    </submittedName>
</protein>